<organism evidence="1 2">
    <name type="scientific">Rhabditophanes sp. KR3021</name>
    <dbReference type="NCBI Taxonomy" id="114890"/>
    <lineage>
        <taxon>Eukaryota</taxon>
        <taxon>Metazoa</taxon>
        <taxon>Ecdysozoa</taxon>
        <taxon>Nematoda</taxon>
        <taxon>Chromadorea</taxon>
        <taxon>Rhabditida</taxon>
        <taxon>Tylenchina</taxon>
        <taxon>Panagrolaimomorpha</taxon>
        <taxon>Strongyloidoidea</taxon>
        <taxon>Alloionematidae</taxon>
        <taxon>Rhabditophanes</taxon>
    </lineage>
</organism>
<dbReference type="WBParaSite" id="RSKR_0000180500.1">
    <property type="protein sequence ID" value="RSKR_0000180500.1"/>
    <property type="gene ID" value="RSKR_0000180500"/>
</dbReference>
<reference evidence="2" key="1">
    <citation type="submission" date="2016-11" db="UniProtKB">
        <authorList>
            <consortium name="WormBaseParasite"/>
        </authorList>
    </citation>
    <scope>IDENTIFICATION</scope>
    <source>
        <strain evidence="2">KR3021</strain>
    </source>
</reference>
<dbReference type="Proteomes" id="UP000095286">
    <property type="component" value="Unplaced"/>
</dbReference>
<evidence type="ECO:0000313" key="1">
    <source>
        <dbReference type="Proteomes" id="UP000095286"/>
    </source>
</evidence>
<protein>
    <submittedName>
        <fullName evidence="2">Estradiol 17-beta-dehydrogenase 12</fullName>
    </submittedName>
</protein>
<name>A0AC35TLH0_9BILA</name>
<evidence type="ECO:0000313" key="2">
    <source>
        <dbReference type="WBParaSite" id="RSKR_0000180500.1"/>
    </source>
</evidence>
<proteinExistence type="predicted"/>
<sequence>MLVSTFLWIPYFIFWIISSYITYRLTKTILKLIQVTFVYLILPYFHTPDLKKYSGRWTVVSGGTDGIGKAYMMELASRGLKKFVIVGRSLTKLESCKRELEQQFGCKVQIYVFDFLDGDYSLLRQFLSSIDIGFVVNSVGVGRQHLEKFGENIQSDYQIMKVNCLGAAEFMSCCLPVMEKYGGGEMVVLSSSQGEKPIPLLAAYSAGKSFMTFICDCVNREYKNIHVQTLIPALVATNMTYYTKGSLFVVTPQSFAKSAINSLGVLQKTAGCFNHEFQMLAYQLLPWSVLKHLIMPIYWLHQKRMITMHGDPNKLRSAAESNKPLNITITEEKV</sequence>
<accession>A0AC35TLH0</accession>